<evidence type="ECO:0000256" key="1">
    <source>
        <dbReference type="SAM" id="Coils"/>
    </source>
</evidence>
<feature type="coiled-coil region" evidence="1">
    <location>
        <begin position="74"/>
        <end position="115"/>
    </location>
</feature>
<dbReference type="EMBL" id="LVLJ01000189">
    <property type="protein sequence ID" value="OAE35339.1"/>
    <property type="molecule type" value="Genomic_DNA"/>
</dbReference>
<dbReference type="AlphaFoldDB" id="A0A176WQG3"/>
<sequence length="163" mass="18661">MCNLLLSVCLDKESQIRQPCAWFCNPCVRASAEEQSAHVCKYGALLGGRHDYSRSRKRNLGKAQVSGTEILIELLKLESGIEELREKRDEIKKILQVEEEEKANIQKDLVVLTKRLAEIDDSLSRKYAYTNEYDKTIHEVEAAYSKIMESSQALLHVLKSDQF</sequence>
<comment type="caution">
    <text evidence="2">The sequence shown here is derived from an EMBL/GenBank/DDBJ whole genome shotgun (WGS) entry which is preliminary data.</text>
</comment>
<proteinExistence type="predicted"/>
<evidence type="ECO:0000313" key="2">
    <source>
        <dbReference type="EMBL" id="OAE35339.1"/>
    </source>
</evidence>
<evidence type="ECO:0000313" key="3">
    <source>
        <dbReference type="Proteomes" id="UP000077202"/>
    </source>
</evidence>
<protein>
    <submittedName>
        <fullName evidence="2">Uncharacterized protein</fullName>
    </submittedName>
</protein>
<name>A0A176WQG3_MARPO</name>
<dbReference type="GO" id="GO:0036064">
    <property type="term" value="C:ciliary basal body"/>
    <property type="evidence" value="ECO:0007669"/>
    <property type="project" value="TreeGrafter"/>
</dbReference>
<dbReference type="PANTHER" id="PTHR28661">
    <property type="entry name" value="SJOEGREN SYNDROME NUCLEAR AUTOANTIGEN 1"/>
    <property type="match status" value="1"/>
</dbReference>
<keyword evidence="1" id="KW-0175">Coiled coil</keyword>
<dbReference type="InterPro" id="IPR033362">
    <property type="entry name" value="SSNA1_fam"/>
</dbReference>
<accession>A0A176WQG3</accession>
<keyword evidence="3" id="KW-1185">Reference proteome</keyword>
<gene>
    <name evidence="2" type="ORF">AXG93_4491s1190</name>
</gene>
<dbReference type="PANTHER" id="PTHR28661:SF1">
    <property type="entry name" value="MICROTUBULE NUCLEATION FACTOR SSNA1"/>
    <property type="match status" value="1"/>
</dbReference>
<reference evidence="2" key="1">
    <citation type="submission" date="2016-03" db="EMBL/GenBank/DDBJ databases">
        <title>Mechanisms controlling the formation of the plant cell surface in tip-growing cells are functionally conserved among land plants.</title>
        <authorList>
            <person name="Honkanen S."/>
            <person name="Jones V.A."/>
            <person name="Morieri G."/>
            <person name="Champion C."/>
            <person name="Hetherington A.J."/>
            <person name="Kelly S."/>
            <person name="Saint-Marcoux D."/>
            <person name="Proust H."/>
            <person name="Prescott H."/>
            <person name="Dolan L."/>
        </authorList>
    </citation>
    <scope>NUCLEOTIDE SEQUENCE [LARGE SCALE GENOMIC DNA]</scope>
    <source>
        <tissue evidence="2">Whole gametophyte</tissue>
    </source>
</reference>
<organism evidence="2 3">
    <name type="scientific">Marchantia polymorpha subsp. ruderalis</name>
    <dbReference type="NCBI Taxonomy" id="1480154"/>
    <lineage>
        <taxon>Eukaryota</taxon>
        <taxon>Viridiplantae</taxon>
        <taxon>Streptophyta</taxon>
        <taxon>Embryophyta</taxon>
        <taxon>Marchantiophyta</taxon>
        <taxon>Marchantiopsida</taxon>
        <taxon>Marchantiidae</taxon>
        <taxon>Marchantiales</taxon>
        <taxon>Marchantiaceae</taxon>
        <taxon>Marchantia</taxon>
    </lineage>
</organism>
<dbReference type="Proteomes" id="UP000077202">
    <property type="component" value="Unassembled WGS sequence"/>
</dbReference>